<evidence type="ECO:0000256" key="1">
    <source>
        <dbReference type="SAM" id="MobiDB-lite"/>
    </source>
</evidence>
<dbReference type="Proteomes" id="UP000287651">
    <property type="component" value="Unassembled WGS sequence"/>
</dbReference>
<organism evidence="2 3">
    <name type="scientific">Ensete ventricosum</name>
    <name type="common">Abyssinian banana</name>
    <name type="synonym">Musa ensete</name>
    <dbReference type="NCBI Taxonomy" id="4639"/>
    <lineage>
        <taxon>Eukaryota</taxon>
        <taxon>Viridiplantae</taxon>
        <taxon>Streptophyta</taxon>
        <taxon>Embryophyta</taxon>
        <taxon>Tracheophyta</taxon>
        <taxon>Spermatophyta</taxon>
        <taxon>Magnoliopsida</taxon>
        <taxon>Liliopsida</taxon>
        <taxon>Zingiberales</taxon>
        <taxon>Musaceae</taxon>
        <taxon>Ensete</taxon>
    </lineage>
</organism>
<name>A0A427AZQ4_ENSVE</name>
<comment type="caution">
    <text evidence="2">The sequence shown here is derived from an EMBL/GenBank/DDBJ whole genome shotgun (WGS) entry which is preliminary data.</text>
</comment>
<evidence type="ECO:0000313" key="2">
    <source>
        <dbReference type="EMBL" id="RRT81758.1"/>
    </source>
</evidence>
<evidence type="ECO:0000313" key="3">
    <source>
        <dbReference type="Proteomes" id="UP000287651"/>
    </source>
</evidence>
<feature type="compositionally biased region" description="Basic and acidic residues" evidence="1">
    <location>
        <begin position="129"/>
        <end position="146"/>
    </location>
</feature>
<protein>
    <recommendedName>
        <fullName evidence="4">Retrotransposon gag domain-containing protein</fullName>
    </recommendedName>
</protein>
<gene>
    <name evidence="2" type="ORF">B296_00021291</name>
</gene>
<dbReference type="AlphaFoldDB" id="A0A427AZQ4"/>
<sequence length="161" mass="18314">MALLISTGHRSLISHYSRSKDQCRPSLTFVQGASDLEVEEIRGRDEQPYATLLDLSQKDDELLSHFVSCFAMKISIVPNGHPSLILQAFLIGLQPSTFFWSLIERSPVTVPEMLQCAKQYTDAKVLVAGKREDHKRPRTEKPRGDDPIDWNHPTRGHLRHL</sequence>
<evidence type="ECO:0008006" key="4">
    <source>
        <dbReference type="Google" id="ProtNLM"/>
    </source>
</evidence>
<dbReference type="EMBL" id="AMZH03000832">
    <property type="protein sequence ID" value="RRT81758.1"/>
    <property type="molecule type" value="Genomic_DNA"/>
</dbReference>
<proteinExistence type="predicted"/>
<reference evidence="2 3" key="1">
    <citation type="journal article" date="2014" name="Agronomy (Basel)">
        <title>A Draft Genome Sequence for Ensete ventricosum, the Drought-Tolerant Tree Against Hunger.</title>
        <authorList>
            <person name="Harrison J."/>
            <person name="Moore K.A."/>
            <person name="Paszkiewicz K."/>
            <person name="Jones T."/>
            <person name="Grant M."/>
            <person name="Ambacheew D."/>
            <person name="Muzemil S."/>
            <person name="Studholme D.J."/>
        </authorList>
    </citation>
    <scope>NUCLEOTIDE SEQUENCE [LARGE SCALE GENOMIC DNA]</scope>
</reference>
<accession>A0A427AZQ4</accession>
<feature type="region of interest" description="Disordered" evidence="1">
    <location>
        <begin position="128"/>
        <end position="161"/>
    </location>
</feature>